<reference evidence="2" key="5">
    <citation type="journal article" date="2021" name="G3 (Bethesda)">
        <title>Aegilops tauschii genome assembly Aet v5.0 features greater sequence contiguity and improved annotation.</title>
        <authorList>
            <person name="Wang L."/>
            <person name="Zhu T."/>
            <person name="Rodriguez J.C."/>
            <person name="Deal K.R."/>
            <person name="Dubcovsky J."/>
            <person name="McGuire P.E."/>
            <person name="Lux T."/>
            <person name="Spannagl M."/>
            <person name="Mayer K.F.X."/>
            <person name="Baldrich P."/>
            <person name="Meyers B.C."/>
            <person name="Huo N."/>
            <person name="Gu Y.Q."/>
            <person name="Zhou H."/>
            <person name="Devos K.M."/>
            <person name="Bennetzen J.L."/>
            <person name="Unver T."/>
            <person name="Budak H."/>
            <person name="Gulick P.J."/>
            <person name="Galiba G."/>
            <person name="Kalapos B."/>
            <person name="Nelson D.R."/>
            <person name="Li P."/>
            <person name="You F.M."/>
            <person name="Luo M.C."/>
            <person name="Dvorak J."/>
        </authorList>
    </citation>
    <scope>NUCLEOTIDE SEQUENCE [LARGE SCALE GENOMIC DNA]</scope>
    <source>
        <strain evidence="2">cv. AL8/78</strain>
    </source>
</reference>
<dbReference type="EnsemblPlants" id="AET5Gv20516500.1">
    <property type="protein sequence ID" value="AET5Gv20516500.1"/>
    <property type="gene ID" value="AET5Gv20516500"/>
</dbReference>
<dbReference type="Proteomes" id="UP000015105">
    <property type="component" value="Chromosome 5D"/>
</dbReference>
<keyword evidence="1" id="KW-0732">Signal</keyword>
<reference evidence="3" key="1">
    <citation type="journal article" date="2014" name="Science">
        <title>Ancient hybridizations among the ancestral genomes of bread wheat.</title>
        <authorList>
            <consortium name="International Wheat Genome Sequencing Consortium,"/>
            <person name="Marcussen T."/>
            <person name="Sandve S.R."/>
            <person name="Heier L."/>
            <person name="Spannagl M."/>
            <person name="Pfeifer M."/>
            <person name="Jakobsen K.S."/>
            <person name="Wulff B.B."/>
            <person name="Steuernagel B."/>
            <person name="Mayer K.F."/>
            <person name="Olsen O.A."/>
        </authorList>
    </citation>
    <scope>NUCLEOTIDE SEQUENCE [LARGE SCALE GENOMIC DNA]</scope>
    <source>
        <strain evidence="3">cv. AL8/78</strain>
    </source>
</reference>
<dbReference type="Gramene" id="AET5Gv20516500.1">
    <property type="protein sequence ID" value="AET5Gv20516500.1"/>
    <property type="gene ID" value="AET5Gv20516500"/>
</dbReference>
<proteinExistence type="predicted"/>
<evidence type="ECO:0000256" key="1">
    <source>
        <dbReference type="SAM" id="SignalP"/>
    </source>
</evidence>
<evidence type="ECO:0000313" key="3">
    <source>
        <dbReference type="Proteomes" id="UP000015105"/>
    </source>
</evidence>
<dbReference type="InterPro" id="IPR035437">
    <property type="entry name" value="SNase_OB-fold_sf"/>
</dbReference>
<reference evidence="3" key="2">
    <citation type="journal article" date="2017" name="Nat. Plants">
        <title>The Aegilops tauschii genome reveals multiple impacts of transposons.</title>
        <authorList>
            <person name="Zhao G."/>
            <person name="Zou C."/>
            <person name="Li K."/>
            <person name="Wang K."/>
            <person name="Li T."/>
            <person name="Gao L."/>
            <person name="Zhang X."/>
            <person name="Wang H."/>
            <person name="Yang Z."/>
            <person name="Liu X."/>
            <person name="Jiang W."/>
            <person name="Mao L."/>
            <person name="Kong X."/>
            <person name="Jiao Y."/>
            <person name="Jia J."/>
        </authorList>
    </citation>
    <scope>NUCLEOTIDE SEQUENCE [LARGE SCALE GENOMIC DNA]</scope>
    <source>
        <strain evidence="3">cv. AL8/78</strain>
    </source>
</reference>
<protein>
    <submittedName>
        <fullName evidence="2">Uncharacterized protein</fullName>
    </submittedName>
</protein>
<dbReference type="AlphaFoldDB" id="A0A453KU94"/>
<evidence type="ECO:0000313" key="2">
    <source>
        <dbReference type="EnsemblPlants" id="AET5Gv20516500.1"/>
    </source>
</evidence>
<reference evidence="2" key="4">
    <citation type="submission" date="2019-03" db="UniProtKB">
        <authorList>
            <consortium name="EnsemblPlants"/>
        </authorList>
    </citation>
    <scope>IDENTIFICATION</scope>
</reference>
<feature type="chain" id="PRO_5019295288" evidence="1">
    <location>
        <begin position="17"/>
        <end position="71"/>
    </location>
</feature>
<dbReference type="STRING" id="200361.A0A453KU94"/>
<organism evidence="2 3">
    <name type="scientific">Aegilops tauschii subsp. strangulata</name>
    <name type="common">Goatgrass</name>
    <dbReference type="NCBI Taxonomy" id="200361"/>
    <lineage>
        <taxon>Eukaryota</taxon>
        <taxon>Viridiplantae</taxon>
        <taxon>Streptophyta</taxon>
        <taxon>Embryophyta</taxon>
        <taxon>Tracheophyta</taxon>
        <taxon>Spermatophyta</taxon>
        <taxon>Magnoliopsida</taxon>
        <taxon>Liliopsida</taxon>
        <taxon>Poales</taxon>
        <taxon>Poaceae</taxon>
        <taxon>BOP clade</taxon>
        <taxon>Pooideae</taxon>
        <taxon>Triticodae</taxon>
        <taxon>Triticeae</taxon>
        <taxon>Triticinae</taxon>
        <taxon>Aegilops</taxon>
    </lineage>
</organism>
<accession>A0A453KU94</accession>
<feature type="signal peptide" evidence="1">
    <location>
        <begin position="1"/>
        <end position="16"/>
    </location>
</feature>
<sequence>MKFCFLLIANIGAIMAASTGASGWLRGKVKAVTSGDCLLIMGSTKAEIPPEKSITLSYLMAPRLVRVSLHF</sequence>
<dbReference type="Gene3D" id="2.40.50.90">
    <property type="match status" value="1"/>
</dbReference>
<name>A0A453KU94_AEGTS</name>
<keyword evidence="3" id="KW-1185">Reference proteome</keyword>
<reference evidence="2" key="3">
    <citation type="journal article" date="2017" name="Nature">
        <title>Genome sequence of the progenitor of the wheat D genome Aegilops tauschii.</title>
        <authorList>
            <person name="Luo M.C."/>
            <person name="Gu Y.Q."/>
            <person name="Puiu D."/>
            <person name="Wang H."/>
            <person name="Twardziok S.O."/>
            <person name="Deal K.R."/>
            <person name="Huo N."/>
            <person name="Zhu T."/>
            <person name="Wang L."/>
            <person name="Wang Y."/>
            <person name="McGuire P.E."/>
            <person name="Liu S."/>
            <person name="Long H."/>
            <person name="Ramasamy R.K."/>
            <person name="Rodriguez J.C."/>
            <person name="Van S.L."/>
            <person name="Yuan L."/>
            <person name="Wang Z."/>
            <person name="Xia Z."/>
            <person name="Xiao L."/>
            <person name="Anderson O.D."/>
            <person name="Ouyang S."/>
            <person name="Liang Y."/>
            <person name="Zimin A.V."/>
            <person name="Pertea G."/>
            <person name="Qi P."/>
            <person name="Bennetzen J.L."/>
            <person name="Dai X."/>
            <person name="Dawson M.W."/>
            <person name="Muller H.G."/>
            <person name="Kugler K."/>
            <person name="Rivarola-Duarte L."/>
            <person name="Spannagl M."/>
            <person name="Mayer K.F.X."/>
            <person name="Lu F.H."/>
            <person name="Bevan M.W."/>
            <person name="Leroy P."/>
            <person name="Li P."/>
            <person name="You F.M."/>
            <person name="Sun Q."/>
            <person name="Liu Z."/>
            <person name="Lyons E."/>
            <person name="Wicker T."/>
            <person name="Salzberg S.L."/>
            <person name="Devos K.M."/>
            <person name="Dvorak J."/>
        </authorList>
    </citation>
    <scope>NUCLEOTIDE SEQUENCE [LARGE SCALE GENOMIC DNA]</scope>
    <source>
        <strain evidence="2">cv. AL8/78</strain>
    </source>
</reference>